<protein>
    <submittedName>
        <fullName evidence="2">PF13271 domain protein</fullName>
    </submittedName>
</protein>
<evidence type="ECO:0000259" key="1">
    <source>
        <dbReference type="Pfam" id="PF13271"/>
    </source>
</evidence>
<comment type="caution">
    <text evidence="2">The sequence shown here is derived from an EMBL/GenBank/DDBJ whole genome shotgun (WGS) entry which is preliminary data.</text>
</comment>
<sequence length="369" mass="43103">MLSEFNDFDKEIDENTFHACLETLATCDYYILFIGNRKGGYYDKSNNISITQREYREAYELFQRGKLRLINFVRNETLILAEKYANNKNLSSDHPDLPFISKFIDEVSRKNELELATDGKGNYPKGNWLHKFSNFEEIARVFNISLKLNTNISEKILITNLISELNENLKQILIKTDNNIFDLNNFVNNIRKNVAPNINEPSKYNSIDLRNLYFFFITKQTDFKKISTDQLTNCLVQGIFLKFDPADTSLKTSKIQNSLQNLKNQIERLQGFEKGNPLLSTESLFSNMISIKTKGEVITNNLDVTLLVMFFTLLLNISNMMKSILRFLKNYDEIYVDPILIEENPFIHEIEKIKKETIQNSEIEKWLTK</sequence>
<keyword evidence="3" id="KW-1185">Reference proteome</keyword>
<dbReference type="EMBL" id="AOGW02000014">
    <property type="protein sequence ID" value="EMY60595.1"/>
    <property type="molecule type" value="Genomic_DNA"/>
</dbReference>
<gene>
    <name evidence="2" type="ORF">LEP1GSC203_0381</name>
</gene>
<evidence type="ECO:0000313" key="3">
    <source>
        <dbReference type="Proteomes" id="UP000012371"/>
    </source>
</evidence>
<name>N1VUA8_9LEPT</name>
<proteinExistence type="predicted"/>
<dbReference type="Pfam" id="PF13271">
    <property type="entry name" value="DUF4062"/>
    <property type="match status" value="1"/>
</dbReference>
<dbReference type="Proteomes" id="UP000012371">
    <property type="component" value="Unassembled WGS sequence"/>
</dbReference>
<organism evidence="2 3">
    <name type="scientific">Leptospira terpstrae serovar Hualin str. LT 11-33 = ATCC 700639</name>
    <dbReference type="NCBI Taxonomy" id="1257025"/>
    <lineage>
        <taxon>Bacteria</taxon>
        <taxon>Pseudomonadati</taxon>
        <taxon>Spirochaetota</taxon>
        <taxon>Spirochaetia</taxon>
        <taxon>Leptospirales</taxon>
        <taxon>Leptospiraceae</taxon>
        <taxon>Leptospira</taxon>
    </lineage>
</organism>
<reference evidence="2" key="1">
    <citation type="submission" date="2013-03" db="EMBL/GenBank/DDBJ databases">
        <authorList>
            <person name="Harkins D.M."/>
            <person name="Durkin A.S."/>
            <person name="Brinkac L.M."/>
            <person name="Haft D.H."/>
            <person name="Selengut J.D."/>
            <person name="Sanka R."/>
            <person name="DePew J."/>
            <person name="Purushe J."/>
            <person name="Hartskeerl R.A."/>
            <person name="Ahmed A."/>
            <person name="van der Linden H."/>
            <person name="Goris M.G.A."/>
            <person name="Vinetz J.M."/>
            <person name="Sutton G.G."/>
            <person name="Nierman W.C."/>
            <person name="Fouts D.E."/>
        </authorList>
    </citation>
    <scope>NUCLEOTIDE SEQUENCE [LARGE SCALE GENOMIC DNA]</scope>
    <source>
        <strain evidence="2">LT 11-33</strain>
    </source>
</reference>
<feature type="domain" description="DUF4062" evidence="1">
    <location>
        <begin position="11"/>
        <end position="58"/>
    </location>
</feature>
<dbReference type="InterPro" id="IPR025139">
    <property type="entry name" value="DUF4062"/>
</dbReference>
<dbReference type="AlphaFoldDB" id="N1VUA8"/>
<evidence type="ECO:0000313" key="2">
    <source>
        <dbReference type="EMBL" id="EMY60595.1"/>
    </source>
</evidence>
<accession>N1VUA8</accession>